<dbReference type="GO" id="GO:0000159">
    <property type="term" value="C:protein phosphatase type 2A complex"/>
    <property type="evidence" value="ECO:0007669"/>
    <property type="project" value="TreeGrafter"/>
</dbReference>
<dbReference type="InterPro" id="IPR000357">
    <property type="entry name" value="HEAT"/>
</dbReference>
<dbReference type="Pfam" id="PF22646">
    <property type="entry name" value="PPP2R1A-like_HEAT"/>
    <property type="match status" value="2"/>
</dbReference>
<dbReference type="AlphaFoldDB" id="A0A8J5QSQ7"/>
<dbReference type="PANTHER" id="PTHR10648:SF4">
    <property type="entry name" value="PROTEIN PHOSPHATASE 2 (FORMERLY 2A), REGULATORY SUBUNIT A, BETA ISOFORM-RELATED"/>
    <property type="match status" value="1"/>
</dbReference>
<sequence length="631" mass="72155">MEAFNDDLYPLALLMDELKHDDVSNRVEAMQKLDTIAIALGPERTVKELLPFLHDVAQDDEEEVFAVLATKLGDFIPLIGGHENCEPLISILTILASMEEPLVRDKAIDSLNKISLELTNDELNGIFLNLIQSLSQGNWFSKKVASCGLYKSVIIKVDANIRKDLLKLYLKLVVDDYPMVRRSAATYLPELINLLTEFTESSTIDQVNKVTNEDWEIISKMFQQLINDDQDSVKFLSIDVLIAILEFFQKIHEYSFNSDFLSSALKLIKDESWRVRYTAADRFSKIARNFVHNESDLYQLIDPFISLMKDHEGEVRKAIAKQLPDFAKLLINFPSTKITILNKIIPVVNELSQDPQENVRASLASTITELSPILEKQSTIEKLLPIFLVMLKDEFPDVRLNIISNLSVVNETIGINLLSTNLLPAITELAQDHKWRVRLAIIEYIPKLATQLGQSFFNEELLSLCMSWLWDPVFAIRDAAVNNLKELTVIFGSEWAQAQIINRLLNQDDKIDEDDKIDYSNFIIRITCLFAITRLIPVIDYKLLVEKVLPFINSLITDSVPNIRFNVAKSYLTLVQSLIENKEKLPTNDEELKKLINLEILSNLEKLEHDDDVDVRFYSTKSIQQINEILV</sequence>
<keyword evidence="6" id="KW-1185">Reference proteome</keyword>
<evidence type="ECO:0000259" key="4">
    <source>
        <dbReference type="Pfam" id="PF22646"/>
    </source>
</evidence>
<name>A0A8J5QSQ7_9ASCO</name>
<dbReference type="InterPro" id="IPR051023">
    <property type="entry name" value="PP2A_Regulatory_Subunit_A"/>
</dbReference>
<dbReference type="GO" id="GO:0005829">
    <property type="term" value="C:cytosol"/>
    <property type="evidence" value="ECO:0007669"/>
    <property type="project" value="TreeGrafter"/>
</dbReference>
<dbReference type="PANTHER" id="PTHR10648">
    <property type="entry name" value="SERINE/THREONINE-PROTEIN PHOSPHATASE PP2A 65 KDA REGULATORY SUBUNIT"/>
    <property type="match status" value="1"/>
</dbReference>
<keyword evidence="1" id="KW-0677">Repeat</keyword>
<feature type="repeat" description="HEAT" evidence="3">
    <location>
        <begin position="600"/>
        <end position="631"/>
    </location>
</feature>
<gene>
    <name evidence="5" type="ORF">J8A68_000728</name>
</gene>
<dbReference type="InterPro" id="IPR054573">
    <property type="entry name" value="PP2A/SF3B1-like_HEAT"/>
</dbReference>
<feature type="domain" description="Phosphatase PP2A regulatory subunit A/Splicing factor 3B subunit 1-like HEAT repeat" evidence="4">
    <location>
        <begin position="376"/>
        <end position="453"/>
    </location>
</feature>
<dbReference type="OrthoDB" id="340346at2759"/>
<dbReference type="Proteomes" id="UP000694255">
    <property type="component" value="Unassembled WGS sequence"/>
</dbReference>
<dbReference type="FunFam" id="1.25.10.10:FF:000062">
    <property type="entry name" value="Serine/threonine-protein phosphatase 2A regulatory subunit A alpha isoform"/>
    <property type="match status" value="1"/>
</dbReference>
<dbReference type="GeneID" id="73467529"/>
<feature type="repeat" description="HEAT" evidence="3">
    <location>
        <begin position="49"/>
        <end position="83"/>
    </location>
</feature>
<feature type="domain" description="Phosphatase PP2A regulatory subunit A/Splicing factor 3B subunit 1-like HEAT repeat" evidence="4">
    <location>
        <begin position="299"/>
        <end position="374"/>
    </location>
</feature>
<dbReference type="RefSeq" id="XP_049265940.1">
    <property type="nucleotide sequence ID" value="XM_049410434.1"/>
</dbReference>
<dbReference type="EMBL" id="JAGSYN010000047">
    <property type="protein sequence ID" value="KAG7665708.1"/>
    <property type="molecule type" value="Genomic_DNA"/>
</dbReference>
<protein>
    <submittedName>
        <fullName evidence="5">TPD3</fullName>
    </submittedName>
</protein>
<proteinExistence type="inferred from homology"/>
<accession>A0A8J5QSQ7</accession>
<evidence type="ECO:0000256" key="2">
    <source>
        <dbReference type="ARBA" id="ARBA00038332"/>
    </source>
</evidence>
<dbReference type="InterPro" id="IPR021133">
    <property type="entry name" value="HEAT_type_2"/>
</dbReference>
<feature type="repeat" description="HEAT" evidence="3">
    <location>
        <begin position="422"/>
        <end position="460"/>
    </location>
</feature>
<feature type="repeat" description="HEAT" evidence="3">
    <location>
        <begin position="383"/>
        <end position="421"/>
    </location>
</feature>
<feature type="repeat" description="HEAT" evidence="3">
    <location>
        <begin position="548"/>
        <end position="584"/>
    </location>
</feature>
<evidence type="ECO:0000313" key="5">
    <source>
        <dbReference type="EMBL" id="KAG7665708.1"/>
    </source>
</evidence>
<dbReference type="Pfam" id="PF02985">
    <property type="entry name" value="HEAT"/>
    <property type="match status" value="1"/>
</dbReference>
<evidence type="ECO:0000256" key="3">
    <source>
        <dbReference type="PROSITE-ProRule" id="PRU00103"/>
    </source>
</evidence>
<organism evidence="5 6">
    <name type="scientific">[Candida] subhashii</name>
    <dbReference type="NCBI Taxonomy" id="561895"/>
    <lineage>
        <taxon>Eukaryota</taxon>
        <taxon>Fungi</taxon>
        <taxon>Dikarya</taxon>
        <taxon>Ascomycota</taxon>
        <taxon>Saccharomycotina</taxon>
        <taxon>Pichiomycetes</taxon>
        <taxon>Debaryomycetaceae</taxon>
        <taxon>Spathaspora</taxon>
    </lineage>
</organism>
<comment type="similarity">
    <text evidence="2">Belongs to the phosphatase 2A regulatory subunit A family.</text>
</comment>
<feature type="repeat" description="HEAT" evidence="3">
    <location>
        <begin position="344"/>
        <end position="382"/>
    </location>
</feature>
<dbReference type="GO" id="GO:0019888">
    <property type="term" value="F:protein phosphatase regulator activity"/>
    <property type="evidence" value="ECO:0007669"/>
    <property type="project" value="TreeGrafter"/>
</dbReference>
<dbReference type="GO" id="GO:0005634">
    <property type="term" value="C:nucleus"/>
    <property type="evidence" value="ECO:0007669"/>
    <property type="project" value="UniProtKB-ARBA"/>
</dbReference>
<evidence type="ECO:0000313" key="6">
    <source>
        <dbReference type="Proteomes" id="UP000694255"/>
    </source>
</evidence>
<dbReference type="PROSITE" id="PS50077">
    <property type="entry name" value="HEAT_REPEAT"/>
    <property type="match status" value="7"/>
</dbReference>
<feature type="repeat" description="HEAT" evidence="3">
    <location>
        <begin position="300"/>
        <end position="330"/>
    </location>
</feature>
<comment type="caution">
    <text evidence="5">The sequence shown here is derived from an EMBL/GenBank/DDBJ whole genome shotgun (WGS) entry which is preliminary data.</text>
</comment>
<evidence type="ECO:0000256" key="1">
    <source>
        <dbReference type="ARBA" id="ARBA00022737"/>
    </source>
</evidence>
<reference evidence="5 6" key="1">
    <citation type="journal article" date="2021" name="DNA Res.">
        <title>Genome analysis of Candida subhashii reveals its hybrid nature and dual mitochondrial genome conformations.</title>
        <authorList>
            <person name="Mixao V."/>
            <person name="Hegedusova E."/>
            <person name="Saus E."/>
            <person name="Pryszcz L.P."/>
            <person name="Cillingova A."/>
            <person name="Nosek J."/>
            <person name="Gabaldon T."/>
        </authorList>
    </citation>
    <scope>NUCLEOTIDE SEQUENCE [LARGE SCALE GENOMIC DNA]</scope>
    <source>
        <strain evidence="5 6">CBS 10753</strain>
    </source>
</reference>